<dbReference type="AlphaFoldDB" id="A0A3N4HPR7"/>
<proteinExistence type="predicted"/>
<dbReference type="Proteomes" id="UP000275078">
    <property type="component" value="Unassembled WGS sequence"/>
</dbReference>
<organism evidence="1 2">
    <name type="scientific">Ascobolus immersus RN42</name>
    <dbReference type="NCBI Taxonomy" id="1160509"/>
    <lineage>
        <taxon>Eukaryota</taxon>
        <taxon>Fungi</taxon>
        <taxon>Dikarya</taxon>
        <taxon>Ascomycota</taxon>
        <taxon>Pezizomycotina</taxon>
        <taxon>Pezizomycetes</taxon>
        <taxon>Pezizales</taxon>
        <taxon>Ascobolaceae</taxon>
        <taxon>Ascobolus</taxon>
    </lineage>
</organism>
<accession>A0A3N4HPR7</accession>
<sequence>MPRSKKNSGDSQVLQLCRLLLNDGFLRDLFQHHYDDRTRHQLLDHLSLFFGESFTSSQWSDFQAILKSKRLPRQLSEKEKKEFIDMAQTYTTNYNHHRKRRDILLDSLRLSPSPPGIEDAATQFLSTVPRYYLHPVAVRFTRNKAYPPFLHWISKHPSHSEKFKTWINTPGLWHPDKRDQSRYYPHHQLDFKQLQLNIKADESALVYDAKTGKLVMVVLANVIKNVAILQWMSEVIGTGCKALRSIRLSDPGRMGFVGYSAGSRSATCVGWTSAPASGEEGREFKPFDNRKDI</sequence>
<keyword evidence="2" id="KW-1185">Reference proteome</keyword>
<name>A0A3N4HPR7_ASCIM</name>
<evidence type="ECO:0000313" key="1">
    <source>
        <dbReference type="EMBL" id="RPA71664.1"/>
    </source>
</evidence>
<gene>
    <name evidence="1" type="ORF">BJ508DRAFT_335825</name>
</gene>
<dbReference type="OrthoDB" id="5419268at2759"/>
<protein>
    <submittedName>
        <fullName evidence="1">Uncharacterized protein</fullName>
    </submittedName>
</protein>
<reference evidence="1 2" key="1">
    <citation type="journal article" date="2018" name="Nat. Ecol. Evol.">
        <title>Pezizomycetes genomes reveal the molecular basis of ectomycorrhizal truffle lifestyle.</title>
        <authorList>
            <person name="Murat C."/>
            <person name="Payen T."/>
            <person name="Noel B."/>
            <person name="Kuo A."/>
            <person name="Morin E."/>
            <person name="Chen J."/>
            <person name="Kohler A."/>
            <person name="Krizsan K."/>
            <person name="Balestrini R."/>
            <person name="Da Silva C."/>
            <person name="Montanini B."/>
            <person name="Hainaut M."/>
            <person name="Levati E."/>
            <person name="Barry K.W."/>
            <person name="Belfiori B."/>
            <person name="Cichocki N."/>
            <person name="Clum A."/>
            <person name="Dockter R.B."/>
            <person name="Fauchery L."/>
            <person name="Guy J."/>
            <person name="Iotti M."/>
            <person name="Le Tacon F."/>
            <person name="Lindquist E.A."/>
            <person name="Lipzen A."/>
            <person name="Malagnac F."/>
            <person name="Mello A."/>
            <person name="Molinier V."/>
            <person name="Miyauchi S."/>
            <person name="Poulain J."/>
            <person name="Riccioni C."/>
            <person name="Rubini A."/>
            <person name="Sitrit Y."/>
            <person name="Splivallo R."/>
            <person name="Traeger S."/>
            <person name="Wang M."/>
            <person name="Zifcakova L."/>
            <person name="Wipf D."/>
            <person name="Zambonelli A."/>
            <person name="Paolocci F."/>
            <person name="Nowrousian M."/>
            <person name="Ottonello S."/>
            <person name="Baldrian P."/>
            <person name="Spatafora J.W."/>
            <person name="Henrissat B."/>
            <person name="Nagy L.G."/>
            <person name="Aury J.M."/>
            <person name="Wincker P."/>
            <person name="Grigoriev I.V."/>
            <person name="Bonfante P."/>
            <person name="Martin F.M."/>
        </authorList>
    </citation>
    <scope>NUCLEOTIDE SEQUENCE [LARGE SCALE GENOMIC DNA]</scope>
    <source>
        <strain evidence="1 2">RN42</strain>
    </source>
</reference>
<dbReference type="EMBL" id="ML119909">
    <property type="protein sequence ID" value="RPA71664.1"/>
    <property type="molecule type" value="Genomic_DNA"/>
</dbReference>
<evidence type="ECO:0000313" key="2">
    <source>
        <dbReference type="Proteomes" id="UP000275078"/>
    </source>
</evidence>